<reference evidence="1" key="2">
    <citation type="submission" date="2020-11" db="EMBL/GenBank/DDBJ databases">
        <authorList>
            <person name="McCartney M.A."/>
            <person name="Auch B."/>
            <person name="Kono T."/>
            <person name="Mallez S."/>
            <person name="Becker A."/>
            <person name="Gohl D.M."/>
            <person name="Silverstein K.A.T."/>
            <person name="Koren S."/>
            <person name="Bechman K.B."/>
            <person name="Herman A."/>
            <person name="Abrahante J.E."/>
            <person name="Garbe J."/>
        </authorList>
    </citation>
    <scope>NUCLEOTIDE SEQUENCE</scope>
    <source>
        <strain evidence="1">Duluth1</strain>
        <tissue evidence="1">Whole animal</tissue>
    </source>
</reference>
<comment type="caution">
    <text evidence="1">The sequence shown here is derived from an EMBL/GenBank/DDBJ whole genome shotgun (WGS) entry which is preliminary data.</text>
</comment>
<proteinExistence type="predicted"/>
<protein>
    <submittedName>
        <fullName evidence="1">Uncharacterized protein</fullName>
    </submittedName>
</protein>
<keyword evidence="2" id="KW-1185">Reference proteome</keyword>
<reference evidence="1" key="1">
    <citation type="journal article" date="2019" name="bioRxiv">
        <title>The Genome of the Zebra Mussel, Dreissena polymorpha: A Resource for Invasive Species Research.</title>
        <authorList>
            <person name="McCartney M.A."/>
            <person name="Auch B."/>
            <person name="Kono T."/>
            <person name="Mallez S."/>
            <person name="Zhang Y."/>
            <person name="Obille A."/>
            <person name="Becker A."/>
            <person name="Abrahante J.E."/>
            <person name="Garbe J."/>
            <person name="Badalamenti J.P."/>
            <person name="Herman A."/>
            <person name="Mangelson H."/>
            <person name="Liachko I."/>
            <person name="Sullivan S."/>
            <person name="Sone E.D."/>
            <person name="Koren S."/>
            <person name="Silverstein K.A.T."/>
            <person name="Beckman K.B."/>
            <person name="Gohl D.M."/>
        </authorList>
    </citation>
    <scope>NUCLEOTIDE SEQUENCE</scope>
    <source>
        <strain evidence="1">Duluth1</strain>
        <tissue evidence="1">Whole animal</tissue>
    </source>
</reference>
<name>A0A9D4J8V4_DREPO</name>
<sequence>MNPGFSNSSGFLHIQSPQLRFPSFESRNIDCSTHCPNTVLNVEASVSQNNITWYTFFQNPTSFCNELDCCFSTVCTWS</sequence>
<evidence type="ECO:0000313" key="1">
    <source>
        <dbReference type="EMBL" id="KAH3800524.1"/>
    </source>
</evidence>
<dbReference type="EMBL" id="JAIWYP010000007">
    <property type="protein sequence ID" value="KAH3800524.1"/>
    <property type="molecule type" value="Genomic_DNA"/>
</dbReference>
<organism evidence="1 2">
    <name type="scientific">Dreissena polymorpha</name>
    <name type="common">Zebra mussel</name>
    <name type="synonym">Mytilus polymorpha</name>
    <dbReference type="NCBI Taxonomy" id="45954"/>
    <lineage>
        <taxon>Eukaryota</taxon>
        <taxon>Metazoa</taxon>
        <taxon>Spiralia</taxon>
        <taxon>Lophotrochozoa</taxon>
        <taxon>Mollusca</taxon>
        <taxon>Bivalvia</taxon>
        <taxon>Autobranchia</taxon>
        <taxon>Heteroconchia</taxon>
        <taxon>Euheterodonta</taxon>
        <taxon>Imparidentia</taxon>
        <taxon>Neoheterodontei</taxon>
        <taxon>Myida</taxon>
        <taxon>Dreissenoidea</taxon>
        <taxon>Dreissenidae</taxon>
        <taxon>Dreissena</taxon>
    </lineage>
</organism>
<evidence type="ECO:0000313" key="2">
    <source>
        <dbReference type="Proteomes" id="UP000828390"/>
    </source>
</evidence>
<dbReference type="AlphaFoldDB" id="A0A9D4J8V4"/>
<dbReference type="Proteomes" id="UP000828390">
    <property type="component" value="Unassembled WGS sequence"/>
</dbReference>
<gene>
    <name evidence="1" type="ORF">DPMN_154157</name>
</gene>
<accession>A0A9D4J8V4</accession>